<dbReference type="EMBL" id="CP130319">
    <property type="protein sequence ID" value="WNR45643.1"/>
    <property type="molecule type" value="Genomic_DNA"/>
</dbReference>
<organism evidence="1 2">
    <name type="scientific">Paenibacillus roseopurpureus</name>
    <dbReference type="NCBI Taxonomy" id="2918901"/>
    <lineage>
        <taxon>Bacteria</taxon>
        <taxon>Bacillati</taxon>
        <taxon>Bacillota</taxon>
        <taxon>Bacilli</taxon>
        <taxon>Bacillales</taxon>
        <taxon>Paenibacillaceae</taxon>
        <taxon>Paenibacillus</taxon>
    </lineage>
</organism>
<dbReference type="Proteomes" id="UP001304650">
    <property type="component" value="Chromosome"/>
</dbReference>
<sequence length="83" mass="8994">MSSICPVCNGLQELQTNCPVCSIRMSDLGKLSDLLGPYSPYGLEDEATIAMSGEPDNHPVRQCLHVVDCPECHTSYTLVIPAE</sequence>
<evidence type="ECO:0000313" key="1">
    <source>
        <dbReference type="EMBL" id="WNR45643.1"/>
    </source>
</evidence>
<keyword evidence="2" id="KW-1185">Reference proteome</keyword>
<accession>A0AA96LTD8</accession>
<protein>
    <submittedName>
        <fullName evidence="1">Uncharacterized protein</fullName>
    </submittedName>
</protein>
<evidence type="ECO:0000313" key="2">
    <source>
        <dbReference type="Proteomes" id="UP001304650"/>
    </source>
</evidence>
<proteinExistence type="predicted"/>
<dbReference type="RefSeq" id="WP_314802561.1">
    <property type="nucleotide sequence ID" value="NZ_CP130319.1"/>
</dbReference>
<dbReference type="AlphaFoldDB" id="A0AA96LTD8"/>
<reference evidence="1" key="1">
    <citation type="submission" date="2022-02" db="EMBL/GenBank/DDBJ databases">
        <title>Paenibacillus sp. MBLB1832 Whole Genome Shotgun Sequencing.</title>
        <authorList>
            <person name="Hwang C.Y."/>
            <person name="Cho E.-S."/>
            <person name="Seo M.-J."/>
        </authorList>
    </citation>
    <scope>NUCLEOTIDE SEQUENCE</scope>
    <source>
        <strain evidence="1">MBLB1832</strain>
    </source>
</reference>
<dbReference type="KEGG" id="proo:MJB10_05955"/>
<gene>
    <name evidence="1" type="ORF">MJB10_05955</name>
</gene>
<name>A0AA96LTD8_9BACL</name>